<dbReference type="GO" id="GO:1901135">
    <property type="term" value="P:carbohydrate derivative metabolic process"/>
    <property type="evidence" value="ECO:0007669"/>
    <property type="project" value="InterPro"/>
</dbReference>
<dbReference type="CDD" id="cd05013">
    <property type="entry name" value="SIS_RpiR"/>
    <property type="match status" value="1"/>
</dbReference>
<dbReference type="InterPro" id="IPR036388">
    <property type="entry name" value="WH-like_DNA-bd_sf"/>
</dbReference>
<proteinExistence type="predicted"/>
<dbReference type="GO" id="GO:0097367">
    <property type="term" value="F:carbohydrate derivative binding"/>
    <property type="evidence" value="ECO:0007669"/>
    <property type="project" value="InterPro"/>
</dbReference>
<dbReference type="PROSITE" id="PS51464">
    <property type="entry name" value="SIS"/>
    <property type="match status" value="1"/>
</dbReference>
<name>A0AA45C555_9BACT</name>
<keyword evidence="1" id="KW-0805">Transcription regulation</keyword>
<dbReference type="Pfam" id="PF01418">
    <property type="entry name" value="HTH_6"/>
    <property type="match status" value="1"/>
</dbReference>
<feature type="domain" description="HTH rpiR-type" evidence="4">
    <location>
        <begin position="4"/>
        <end position="80"/>
    </location>
</feature>
<keyword evidence="3" id="KW-0804">Transcription</keyword>
<dbReference type="InterPro" id="IPR035472">
    <property type="entry name" value="RpiR-like_SIS"/>
</dbReference>
<evidence type="ECO:0000313" key="6">
    <source>
        <dbReference type="EMBL" id="PWJ87885.1"/>
    </source>
</evidence>
<dbReference type="EMBL" id="QGGI01000021">
    <property type="protein sequence ID" value="PWJ87885.1"/>
    <property type="molecule type" value="Genomic_DNA"/>
</dbReference>
<dbReference type="RefSeq" id="WP_109606082.1">
    <property type="nucleotide sequence ID" value="NZ_JAMHJO010000005.1"/>
</dbReference>
<dbReference type="PANTHER" id="PTHR30514">
    <property type="entry name" value="GLUCOKINASE"/>
    <property type="match status" value="1"/>
</dbReference>
<dbReference type="InterPro" id="IPR000281">
    <property type="entry name" value="HTH_RpiR"/>
</dbReference>
<evidence type="ECO:0000256" key="1">
    <source>
        <dbReference type="ARBA" id="ARBA00023015"/>
    </source>
</evidence>
<reference evidence="6 7" key="1">
    <citation type="submission" date="2018-05" db="EMBL/GenBank/DDBJ databases">
        <title>Genomic Encyclopedia of Type Strains, Phase IV (KMG-IV): sequencing the most valuable type-strain genomes for metagenomic binning, comparative biology and taxonomic classification.</title>
        <authorList>
            <person name="Goeker M."/>
        </authorList>
    </citation>
    <scope>NUCLEOTIDE SEQUENCE [LARGE SCALE GENOMIC DNA]</scope>
    <source>
        <strain evidence="6 7">DSM 24906</strain>
    </source>
</reference>
<keyword evidence="2" id="KW-0238">DNA-binding</keyword>
<dbReference type="PANTHER" id="PTHR30514:SF10">
    <property type="entry name" value="MURR_RPIR FAMILY TRANSCRIPTIONAL REGULATOR"/>
    <property type="match status" value="1"/>
</dbReference>
<protein>
    <submittedName>
        <fullName evidence="6">RpiR family transcriptional regulator</fullName>
    </submittedName>
</protein>
<dbReference type="InterPro" id="IPR047640">
    <property type="entry name" value="RpiR-like"/>
</dbReference>
<keyword evidence="7" id="KW-1185">Reference proteome</keyword>
<comment type="caution">
    <text evidence="6">The sequence shown here is derived from an EMBL/GenBank/DDBJ whole genome shotgun (WGS) entry which is preliminary data.</text>
</comment>
<dbReference type="GO" id="GO:0003677">
    <property type="term" value="F:DNA binding"/>
    <property type="evidence" value="ECO:0007669"/>
    <property type="project" value="UniProtKB-KW"/>
</dbReference>
<evidence type="ECO:0000256" key="3">
    <source>
        <dbReference type="ARBA" id="ARBA00023163"/>
    </source>
</evidence>
<organism evidence="6 7">
    <name type="scientific">Oceanotoga teriensis</name>
    <dbReference type="NCBI Taxonomy" id="515440"/>
    <lineage>
        <taxon>Bacteria</taxon>
        <taxon>Thermotogati</taxon>
        <taxon>Thermotogota</taxon>
        <taxon>Thermotogae</taxon>
        <taxon>Petrotogales</taxon>
        <taxon>Petrotogaceae</taxon>
        <taxon>Oceanotoga</taxon>
    </lineage>
</organism>
<evidence type="ECO:0000259" key="5">
    <source>
        <dbReference type="PROSITE" id="PS51464"/>
    </source>
</evidence>
<dbReference type="InterPro" id="IPR046348">
    <property type="entry name" value="SIS_dom_sf"/>
</dbReference>
<dbReference type="SUPFAM" id="SSF46689">
    <property type="entry name" value="Homeodomain-like"/>
    <property type="match status" value="1"/>
</dbReference>
<gene>
    <name evidence="6" type="ORF">C7380_12115</name>
</gene>
<dbReference type="InterPro" id="IPR001347">
    <property type="entry name" value="SIS_dom"/>
</dbReference>
<accession>A0AA45C555</accession>
<evidence type="ECO:0000256" key="2">
    <source>
        <dbReference type="ARBA" id="ARBA00023125"/>
    </source>
</evidence>
<dbReference type="InterPro" id="IPR009057">
    <property type="entry name" value="Homeodomain-like_sf"/>
</dbReference>
<evidence type="ECO:0000313" key="7">
    <source>
        <dbReference type="Proteomes" id="UP000245921"/>
    </source>
</evidence>
<dbReference type="Proteomes" id="UP000245921">
    <property type="component" value="Unassembled WGS sequence"/>
</dbReference>
<dbReference type="SUPFAM" id="SSF53697">
    <property type="entry name" value="SIS domain"/>
    <property type="match status" value="1"/>
</dbReference>
<dbReference type="GO" id="GO:0003700">
    <property type="term" value="F:DNA-binding transcription factor activity"/>
    <property type="evidence" value="ECO:0007669"/>
    <property type="project" value="InterPro"/>
</dbReference>
<dbReference type="Gene3D" id="3.40.50.10490">
    <property type="entry name" value="Glucose-6-phosphate isomerase like protein, domain 1"/>
    <property type="match status" value="1"/>
</dbReference>
<dbReference type="PROSITE" id="PS51071">
    <property type="entry name" value="HTH_RPIR"/>
    <property type="match status" value="1"/>
</dbReference>
<feature type="domain" description="SIS" evidence="5">
    <location>
        <begin position="124"/>
        <end position="264"/>
    </location>
</feature>
<dbReference type="Gene3D" id="1.10.10.10">
    <property type="entry name" value="Winged helix-like DNA-binding domain superfamily/Winged helix DNA-binding domain"/>
    <property type="match status" value="1"/>
</dbReference>
<sequence length="282" mass="31903">MEKNNYMQSIMNIYSKLKGAEKRVADYILKNPFEIIHMTITELSEKCKCGEATVFRLSKKLGYTGFQQLKISIASENVEPIKNVHWEIKKDDDITIIKQKVFNSTINSLKETLNLNDSKNLNEAIKILSESNKKVFYGMGGSSAIALDAYHKFLKIDKDCIYHSDSHFQAMLSASLNEKDCILAISNTGSNKELIENLKIAKENNTKIISITSNIKSPIAKVSDIILIAYGKENDFKSEASESRISALTLIDTIFVGSCLKKKDDYFCNLEKIRNSISKKRF</sequence>
<dbReference type="Pfam" id="PF01380">
    <property type="entry name" value="SIS"/>
    <property type="match status" value="1"/>
</dbReference>
<dbReference type="AlphaFoldDB" id="A0AA45C555"/>
<evidence type="ECO:0000259" key="4">
    <source>
        <dbReference type="PROSITE" id="PS51071"/>
    </source>
</evidence>